<evidence type="ECO:0000313" key="2">
    <source>
        <dbReference type="EMBL" id="MCP2731687.1"/>
    </source>
</evidence>
<organism evidence="2 3">
    <name type="scientific">Limnofasciculus baicalensis BBK-W-15</name>
    <dbReference type="NCBI Taxonomy" id="2699891"/>
    <lineage>
        <taxon>Bacteria</taxon>
        <taxon>Bacillati</taxon>
        <taxon>Cyanobacteriota</taxon>
        <taxon>Cyanophyceae</taxon>
        <taxon>Coleofasciculales</taxon>
        <taxon>Coleofasciculaceae</taxon>
        <taxon>Limnofasciculus</taxon>
        <taxon>Limnofasciculus baicalensis</taxon>
    </lineage>
</organism>
<accession>A0AAE3KUN0</accession>
<feature type="coiled-coil region" evidence="1">
    <location>
        <begin position="26"/>
        <end position="53"/>
    </location>
</feature>
<dbReference type="Proteomes" id="UP001204953">
    <property type="component" value="Unassembled WGS sequence"/>
</dbReference>
<evidence type="ECO:0000313" key="3">
    <source>
        <dbReference type="Proteomes" id="UP001204953"/>
    </source>
</evidence>
<proteinExistence type="predicted"/>
<reference evidence="2" key="1">
    <citation type="submission" date="2022-06" db="EMBL/GenBank/DDBJ databases">
        <title>New cyanobacteria of genus Symplocastrum in benthos of Lake Baikal.</title>
        <authorList>
            <person name="Sorokovikova E."/>
            <person name="Tikhonova I."/>
            <person name="Krasnopeev A."/>
            <person name="Evseev P."/>
            <person name="Gladkikh A."/>
            <person name="Belykh O."/>
        </authorList>
    </citation>
    <scope>NUCLEOTIDE SEQUENCE</scope>
    <source>
        <strain evidence="2">BBK-W-15</strain>
    </source>
</reference>
<keyword evidence="1" id="KW-0175">Coiled coil</keyword>
<keyword evidence="3" id="KW-1185">Reference proteome</keyword>
<gene>
    <name evidence="2" type="ORF">NJ959_24975</name>
</gene>
<protein>
    <submittedName>
        <fullName evidence="2">Uncharacterized protein</fullName>
    </submittedName>
</protein>
<feature type="non-terminal residue" evidence="2">
    <location>
        <position position="1"/>
    </location>
</feature>
<name>A0AAE3KUN0_9CYAN</name>
<comment type="caution">
    <text evidence="2">The sequence shown here is derived from an EMBL/GenBank/DDBJ whole genome shotgun (WGS) entry which is preliminary data.</text>
</comment>
<dbReference type="AlphaFoldDB" id="A0AAE3KUN0"/>
<sequence>LLPTPKNPLPIPDEVIMNLSQYPAAIAQAAQTVNELESQIRAVQLNLNRLEANADKKVAFESDLKNDSQRKARRFELLEVNLEYQHAMNTLMRLTTQKANALANVEYIRNQFSVAKLEARLAIARQLGGSEIGDLLLGV</sequence>
<evidence type="ECO:0000256" key="1">
    <source>
        <dbReference type="SAM" id="Coils"/>
    </source>
</evidence>
<dbReference type="EMBL" id="JAMZMM010000377">
    <property type="protein sequence ID" value="MCP2731687.1"/>
    <property type="molecule type" value="Genomic_DNA"/>
</dbReference>